<proteinExistence type="predicted"/>
<dbReference type="GO" id="GO:0006790">
    <property type="term" value="P:sulfur compound metabolic process"/>
    <property type="evidence" value="ECO:0007669"/>
    <property type="project" value="TreeGrafter"/>
</dbReference>
<evidence type="ECO:0000256" key="3">
    <source>
        <dbReference type="ARBA" id="ARBA00022723"/>
    </source>
</evidence>
<dbReference type="InterPro" id="IPR000572">
    <property type="entry name" value="OxRdtase_Mopterin-bd_dom"/>
</dbReference>
<dbReference type="Pfam" id="PF03404">
    <property type="entry name" value="Mo-co_dimer"/>
    <property type="match status" value="1"/>
</dbReference>
<evidence type="ECO:0000256" key="1">
    <source>
        <dbReference type="ARBA" id="ARBA00001924"/>
    </source>
</evidence>
<dbReference type="GO" id="GO:0030151">
    <property type="term" value="F:molybdenum ion binding"/>
    <property type="evidence" value="ECO:0007669"/>
    <property type="project" value="InterPro"/>
</dbReference>
<evidence type="ECO:0000256" key="2">
    <source>
        <dbReference type="ARBA" id="ARBA00022505"/>
    </source>
</evidence>
<feature type="domain" description="Moybdenum cofactor oxidoreductase dimerisation" evidence="6">
    <location>
        <begin position="239"/>
        <end position="303"/>
    </location>
</feature>
<organism evidence="7 8">
    <name type="scientific">Rhizodiscina lignyota</name>
    <dbReference type="NCBI Taxonomy" id="1504668"/>
    <lineage>
        <taxon>Eukaryota</taxon>
        <taxon>Fungi</taxon>
        <taxon>Dikarya</taxon>
        <taxon>Ascomycota</taxon>
        <taxon>Pezizomycotina</taxon>
        <taxon>Dothideomycetes</taxon>
        <taxon>Pleosporomycetidae</taxon>
        <taxon>Aulographales</taxon>
        <taxon>Rhizodiscinaceae</taxon>
        <taxon>Rhizodiscina</taxon>
    </lineage>
</organism>
<dbReference type="EMBL" id="ML978124">
    <property type="protein sequence ID" value="KAF2100244.1"/>
    <property type="molecule type" value="Genomic_DNA"/>
</dbReference>
<comment type="cofactor">
    <cofactor evidence="1">
        <name>Mo-molybdopterin</name>
        <dbReference type="ChEBI" id="CHEBI:71302"/>
    </cofactor>
</comment>
<dbReference type="InterPro" id="IPR008335">
    <property type="entry name" value="Mopterin_OxRdtase_euk"/>
</dbReference>
<accession>A0A9P4IFY3</accession>
<dbReference type="InterPro" id="IPR005066">
    <property type="entry name" value="MoCF_OxRdtse_dimer"/>
</dbReference>
<dbReference type="GO" id="GO:0008482">
    <property type="term" value="F:sulfite oxidase activity"/>
    <property type="evidence" value="ECO:0007669"/>
    <property type="project" value="TreeGrafter"/>
</dbReference>
<evidence type="ECO:0000259" key="6">
    <source>
        <dbReference type="Pfam" id="PF03404"/>
    </source>
</evidence>
<name>A0A9P4IFY3_9PEZI</name>
<dbReference type="Proteomes" id="UP000799772">
    <property type="component" value="Unassembled WGS sequence"/>
</dbReference>
<dbReference type="InterPro" id="IPR036374">
    <property type="entry name" value="OxRdtase_Mopterin-bd_sf"/>
</dbReference>
<evidence type="ECO:0000259" key="5">
    <source>
        <dbReference type="Pfam" id="PF00174"/>
    </source>
</evidence>
<comment type="caution">
    <text evidence="7">The sequence shown here is derived from an EMBL/GenBank/DDBJ whole genome shotgun (WGS) entry which is preliminary data.</text>
</comment>
<keyword evidence="4" id="KW-0560">Oxidoreductase</keyword>
<dbReference type="SUPFAM" id="SSF56524">
    <property type="entry name" value="Oxidoreductase molybdopterin-binding domain"/>
    <property type="match status" value="1"/>
</dbReference>
<dbReference type="PANTHER" id="PTHR19372">
    <property type="entry name" value="SULFITE REDUCTASE"/>
    <property type="match status" value="1"/>
</dbReference>
<dbReference type="InterPro" id="IPR014756">
    <property type="entry name" value="Ig_E-set"/>
</dbReference>
<dbReference type="OrthoDB" id="10051395at2759"/>
<protein>
    <submittedName>
        <fullName evidence="7">Molybdopterin binding oxidoreductase</fullName>
    </submittedName>
</protein>
<dbReference type="SUPFAM" id="SSF81296">
    <property type="entry name" value="E set domains"/>
    <property type="match status" value="1"/>
</dbReference>
<keyword evidence="2" id="KW-0500">Molybdenum</keyword>
<keyword evidence="8" id="KW-1185">Reference proteome</keyword>
<dbReference type="PRINTS" id="PR00407">
    <property type="entry name" value="EUMOPTERIN"/>
</dbReference>
<dbReference type="GO" id="GO:0005739">
    <property type="term" value="C:mitochondrion"/>
    <property type="evidence" value="ECO:0007669"/>
    <property type="project" value="TreeGrafter"/>
</dbReference>
<dbReference type="GO" id="GO:0043546">
    <property type="term" value="F:molybdopterin cofactor binding"/>
    <property type="evidence" value="ECO:0007669"/>
    <property type="project" value="TreeGrafter"/>
</dbReference>
<reference evidence="7" key="1">
    <citation type="journal article" date="2020" name="Stud. Mycol.">
        <title>101 Dothideomycetes genomes: a test case for predicting lifestyles and emergence of pathogens.</title>
        <authorList>
            <person name="Haridas S."/>
            <person name="Albert R."/>
            <person name="Binder M."/>
            <person name="Bloem J."/>
            <person name="Labutti K."/>
            <person name="Salamov A."/>
            <person name="Andreopoulos B."/>
            <person name="Baker S."/>
            <person name="Barry K."/>
            <person name="Bills G."/>
            <person name="Bluhm B."/>
            <person name="Cannon C."/>
            <person name="Castanera R."/>
            <person name="Culley D."/>
            <person name="Daum C."/>
            <person name="Ezra D."/>
            <person name="Gonzalez J."/>
            <person name="Henrissat B."/>
            <person name="Kuo A."/>
            <person name="Liang C."/>
            <person name="Lipzen A."/>
            <person name="Lutzoni F."/>
            <person name="Magnuson J."/>
            <person name="Mondo S."/>
            <person name="Nolan M."/>
            <person name="Ohm R."/>
            <person name="Pangilinan J."/>
            <person name="Park H.-J."/>
            <person name="Ramirez L."/>
            <person name="Alfaro M."/>
            <person name="Sun H."/>
            <person name="Tritt A."/>
            <person name="Yoshinaga Y."/>
            <person name="Zwiers L.-H."/>
            <person name="Turgeon B."/>
            <person name="Goodwin S."/>
            <person name="Spatafora J."/>
            <person name="Crous P."/>
            <person name="Grigoriev I."/>
        </authorList>
    </citation>
    <scope>NUCLEOTIDE SEQUENCE</scope>
    <source>
        <strain evidence="7">CBS 133067</strain>
    </source>
</reference>
<feature type="domain" description="Oxidoreductase molybdopterin-binding" evidence="5">
    <location>
        <begin position="57"/>
        <end position="218"/>
    </location>
</feature>
<dbReference type="Gene3D" id="2.60.40.650">
    <property type="match status" value="1"/>
</dbReference>
<sequence length="354" mass="40201">MSTSHPDKDEHDDAERKACIQVEHGFHIRHPPPPHELHPSITDDDHLFQTIHMGSAVVDLCAWRLVVTGLVQQPLTLTFKELTSLPCKTVTSFHECYGPPGVPPIKNYWRVGNVQWTGMPLRDLLARVSPLPSAKYVWSDSLDYGTFKGISSDRYQKDLPLSKALSDEVLIAYLMNGEPLSKERGWPARLLVPGWFGTNSTKWLSKLSLQAERSKSHYTTTWYNELDPTDPDGKRMRPVWNVEPNSIIVRPKPHEVMPGREVHVEGWSWSCDAVAAVEISLDSGKTWQGTQVERRTDYSWQKFRVILRLPEGLHTLIARATCMSGAKQPLSGRRNYVHSVTFSVGHKRAYANNY</sequence>
<evidence type="ECO:0000313" key="7">
    <source>
        <dbReference type="EMBL" id="KAF2100244.1"/>
    </source>
</evidence>
<evidence type="ECO:0000313" key="8">
    <source>
        <dbReference type="Proteomes" id="UP000799772"/>
    </source>
</evidence>
<keyword evidence="3" id="KW-0479">Metal-binding</keyword>
<dbReference type="PANTHER" id="PTHR19372:SF7">
    <property type="entry name" value="SULFITE OXIDASE, MITOCHONDRIAL"/>
    <property type="match status" value="1"/>
</dbReference>
<dbReference type="GO" id="GO:0020037">
    <property type="term" value="F:heme binding"/>
    <property type="evidence" value="ECO:0007669"/>
    <property type="project" value="TreeGrafter"/>
</dbReference>
<dbReference type="AlphaFoldDB" id="A0A9P4IFY3"/>
<dbReference type="Gene3D" id="3.90.420.10">
    <property type="entry name" value="Oxidoreductase, molybdopterin-binding domain"/>
    <property type="match status" value="1"/>
</dbReference>
<evidence type="ECO:0000256" key="4">
    <source>
        <dbReference type="ARBA" id="ARBA00023002"/>
    </source>
</evidence>
<dbReference type="Pfam" id="PF00174">
    <property type="entry name" value="Oxidored_molyb"/>
    <property type="match status" value="1"/>
</dbReference>
<gene>
    <name evidence="7" type="ORF">NA57DRAFT_36818</name>
</gene>